<accession>W4QDW0</accession>
<dbReference type="AlphaFoldDB" id="W4QDW0"/>
<name>W4QDW0_9BACI</name>
<sequence>MFTEREVLAESFLPGDRFLPPLNYLGKHKICGVSNVGNATVIAQSHYEKRSGK</sequence>
<reference evidence="1" key="1">
    <citation type="journal article" date="2014" name="Genome Announc.">
        <title>Draft Genome Sequences of Three Alkaliphilic Bacillus Strains, Bacillus wakoensis JCM 9140T, Bacillus akibai JCM 9157T, and Bacillus hemicellulosilyticus JCM 9152T.</title>
        <authorList>
            <person name="Yuki M."/>
            <person name="Oshima K."/>
            <person name="Suda W."/>
            <person name="Oshida Y."/>
            <person name="Kitamura K."/>
            <person name="Iida T."/>
            <person name="Hattori M."/>
            <person name="Ohkuma M."/>
        </authorList>
    </citation>
    <scope>NUCLEOTIDE SEQUENCE [LARGE SCALE GENOMIC DNA]</scope>
    <source>
        <strain evidence="1">JCM 9152</strain>
    </source>
</reference>
<protein>
    <submittedName>
        <fullName evidence="1">Uncharacterized protein</fullName>
    </submittedName>
</protein>
<organism evidence="1 2">
    <name type="scientific">Halalkalibacter hemicellulosilyticusJCM 9152</name>
    <dbReference type="NCBI Taxonomy" id="1236971"/>
    <lineage>
        <taxon>Bacteria</taxon>
        <taxon>Bacillati</taxon>
        <taxon>Bacillota</taxon>
        <taxon>Bacilli</taxon>
        <taxon>Bacillales</taxon>
        <taxon>Bacillaceae</taxon>
        <taxon>Halalkalibacter</taxon>
    </lineage>
</organism>
<dbReference type="RefSeq" id="WP_156314983.1">
    <property type="nucleotide sequence ID" value="NZ_BAUU01000009.1"/>
</dbReference>
<comment type="caution">
    <text evidence="1">The sequence shown here is derived from an EMBL/GenBank/DDBJ whole genome shotgun (WGS) entry which is preliminary data.</text>
</comment>
<gene>
    <name evidence="1" type="ORF">JCM9152_1534</name>
</gene>
<dbReference type="Proteomes" id="UP000018895">
    <property type="component" value="Unassembled WGS sequence"/>
</dbReference>
<keyword evidence="2" id="KW-1185">Reference proteome</keyword>
<evidence type="ECO:0000313" key="2">
    <source>
        <dbReference type="Proteomes" id="UP000018895"/>
    </source>
</evidence>
<dbReference type="STRING" id="1236971.JCM9152_1534"/>
<dbReference type="EMBL" id="BAUU01000009">
    <property type="protein sequence ID" value="GAE30137.1"/>
    <property type="molecule type" value="Genomic_DNA"/>
</dbReference>
<evidence type="ECO:0000313" key="1">
    <source>
        <dbReference type="EMBL" id="GAE30137.1"/>
    </source>
</evidence>
<proteinExistence type="predicted"/>